<evidence type="ECO:0000256" key="1">
    <source>
        <dbReference type="SAM" id="MobiDB-lite"/>
    </source>
</evidence>
<protein>
    <submittedName>
        <fullName evidence="2">Uncharacterized protein</fullName>
    </submittedName>
</protein>
<dbReference type="PANTHER" id="PTHR30441:SF8">
    <property type="entry name" value="DUF748 DOMAIN-CONTAINING PROTEIN"/>
    <property type="match status" value="1"/>
</dbReference>
<dbReference type="InterPro" id="IPR052894">
    <property type="entry name" value="AsmA-related"/>
</dbReference>
<evidence type="ECO:0000313" key="2">
    <source>
        <dbReference type="EMBL" id="VGO22194.1"/>
    </source>
</evidence>
<reference evidence="2 3" key="1">
    <citation type="submission" date="2019-04" db="EMBL/GenBank/DDBJ databases">
        <authorList>
            <person name="Van Vliet M D."/>
        </authorList>
    </citation>
    <scope>NUCLEOTIDE SEQUENCE [LARGE SCALE GENOMIC DNA]</scope>
    <source>
        <strain evidence="2 3">F21</strain>
    </source>
</reference>
<evidence type="ECO:0000313" key="3">
    <source>
        <dbReference type="Proteomes" id="UP000346198"/>
    </source>
</evidence>
<sequence length="1188" mass="125592">MKKKVLKTTSAVVLVLLAALLGTYFYVSSGRFIRTQVFPRVAAALGTEVQSGDVAFSAFNHIEIKNLRVGSEADPLLLAGHIRMRYRALSILSGKVEVNEVLLRDVKVAVTPEKLEALTKAAPPEKATPKPSKPAKPLIIAVRNVKVQNLSLSYVQAGGSAERMELLVPQLDLDLPELVSGKDFRLTVATQAKAVVGELVDAEVRDISVDLKGSLGQDLMPTMLNLTVNVKGMAGTAGSVALDGRRVQAAMELAGDGPQRWILKHLNLAEYDHETKDAELVVTGELGAAPPSAALDLAMEIPPGSLLNVVGTLAGGLEFGQTAVSYKGHVDMPSQGSLASRGELHVRDLTLAVPSAGVPALRPLQIAVNYDLGMDLTSHTLTLSRLDATVADGGRDVVAVALDRAVALDLQDPGGAAAAKLSVKIDRFDLTMLNALLAKQQDLRIVSGELNRDVQLDIEQGGRLVVLQIGGGGVEKLVVRQGGKQIGPLRIDHEARLQLVEFKTLDIEHFKVGLVPLAAGAAPAATVFLGGTMELAPEPTGQLTARIEGDGAKLMELAKPFLGELDFAIGQPKLAGRIELDLRQSVANPNVDFNLSVTGIEAESSSLGLERPLALDIETHLQGGLRDGGQVLLEPGYFRVNGFGRDGLVEVSIGKTSFALDDMQTAPGKVEVPLTFAVNDLDLAKLLPFVPNEAGIAKLAGIVKLNGATTMTGPGQTVRLDAKAAIEGLDFSKRDGTALAGPLSPSLDLALDYAVGGVAQINRMGVVLQRTGEREPLLLLDVAGSFDTGMDPDVKNVVSASTRGTVLLDELEKLVVRPERKEAAPQAPAPRPAPGGEKEDAPPPPPNLWIAMGIDVARATYRQMVIEDFTVEAEYRNGKLDLSKGQLLLNGGLLEAKGTVDLRDPKKPDYDVVASATNLPFAPMLSSFMPKAGRFMSGGLKVASIELKGAGFDMASLQDNLVAKVTAQLDRLVVEQLEGTAGRLTDLLLLSLFNMGWSDMNFVGGGLDLAVDKAQFGDHDIHLQQLRLQAPLFLLDGSGSLQFGGAWTPDLEIETGFSEGKAASLRSGGFDIAMDGDASGYHAGPTIPLKGDLTNLRNQAGIATAVLASAGKISRKDAQTADLANQVLGVLKGDKDADAGATLGGILNRVLDKSPQQEKKEEKKKDEKKKEDETTKAIGNLLKGIFGD</sequence>
<dbReference type="AlphaFoldDB" id="A0A6C2USF9"/>
<organism evidence="2 3">
    <name type="scientific">Pontiella sulfatireligans</name>
    <dbReference type="NCBI Taxonomy" id="2750658"/>
    <lineage>
        <taxon>Bacteria</taxon>
        <taxon>Pseudomonadati</taxon>
        <taxon>Kiritimatiellota</taxon>
        <taxon>Kiritimatiellia</taxon>
        <taxon>Kiritimatiellales</taxon>
        <taxon>Pontiellaceae</taxon>
        <taxon>Pontiella</taxon>
    </lineage>
</organism>
<gene>
    <name evidence="2" type="ORF">SCARR_04276</name>
</gene>
<proteinExistence type="predicted"/>
<accession>A0A6C2USF9</accession>
<dbReference type="GO" id="GO:0005886">
    <property type="term" value="C:plasma membrane"/>
    <property type="evidence" value="ECO:0007669"/>
    <property type="project" value="TreeGrafter"/>
</dbReference>
<dbReference type="EMBL" id="CAAHFH010000002">
    <property type="protein sequence ID" value="VGO22194.1"/>
    <property type="molecule type" value="Genomic_DNA"/>
</dbReference>
<dbReference type="RefSeq" id="WP_136063594.1">
    <property type="nucleotide sequence ID" value="NZ_CAAHFH010000002.1"/>
</dbReference>
<feature type="region of interest" description="Disordered" evidence="1">
    <location>
        <begin position="1149"/>
        <end position="1174"/>
    </location>
</feature>
<dbReference type="GO" id="GO:0090313">
    <property type="term" value="P:regulation of protein targeting to membrane"/>
    <property type="evidence" value="ECO:0007669"/>
    <property type="project" value="TreeGrafter"/>
</dbReference>
<feature type="region of interest" description="Disordered" evidence="1">
    <location>
        <begin position="817"/>
        <end position="846"/>
    </location>
</feature>
<keyword evidence="3" id="KW-1185">Reference proteome</keyword>
<dbReference type="Proteomes" id="UP000346198">
    <property type="component" value="Unassembled WGS sequence"/>
</dbReference>
<name>A0A6C2USF9_9BACT</name>
<feature type="compositionally biased region" description="Basic and acidic residues" evidence="1">
    <location>
        <begin position="1150"/>
        <end position="1174"/>
    </location>
</feature>
<dbReference type="PANTHER" id="PTHR30441">
    <property type="entry name" value="DUF748 DOMAIN-CONTAINING PROTEIN"/>
    <property type="match status" value="1"/>
</dbReference>